<dbReference type="Gene3D" id="1.20.58.1000">
    <property type="entry name" value="Metal-sensitive repressor, helix protomer"/>
    <property type="match status" value="1"/>
</dbReference>
<dbReference type="InterPro" id="IPR003735">
    <property type="entry name" value="Metal_Tscrpt_repr"/>
</dbReference>
<protein>
    <submittedName>
        <fullName evidence="3">DNA-binding FrmR family transcriptional regulator</fullName>
    </submittedName>
</protein>
<comment type="similarity">
    <text evidence="1">Belongs to the CsoR family.</text>
</comment>
<dbReference type="PANTHER" id="PTHR33677:SF3">
    <property type="entry name" value="COPPER-SENSING TRANSCRIPTIONAL REPRESSOR RICR"/>
    <property type="match status" value="1"/>
</dbReference>
<gene>
    <name evidence="3" type="ORF">JD77_03078</name>
</gene>
<dbReference type="PANTHER" id="PTHR33677">
    <property type="entry name" value="TRANSCRIPTIONAL REPRESSOR FRMR-RELATED"/>
    <property type="match status" value="1"/>
</dbReference>
<evidence type="ECO:0000256" key="1">
    <source>
        <dbReference type="ARBA" id="ARBA00005428"/>
    </source>
</evidence>
<proteinExistence type="inferred from homology"/>
<name>A0A562IAP9_MICOL</name>
<dbReference type="InterPro" id="IPR038390">
    <property type="entry name" value="Metal_Tscrpt_repr_sf"/>
</dbReference>
<dbReference type="GO" id="GO:0003677">
    <property type="term" value="F:DNA binding"/>
    <property type="evidence" value="ECO:0007669"/>
    <property type="project" value="UniProtKB-KW"/>
</dbReference>
<dbReference type="Proteomes" id="UP000319825">
    <property type="component" value="Unassembled WGS sequence"/>
</dbReference>
<dbReference type="CDD" id="cd10148">
    <property type="entry name" value="CsoR-like_DUF156"/>
    <property type="match status" value="1"/>
</dbReference>
<evidence type="ECO:0000313" key="3">
    <source>
        <dbReference type="EMBL" id="TWH68090.1"/>
    </source>
</evidence>
<dbReference type="AlphaFoldDB" id="A0A562IAP9"/>
<sequence length="142" mass="15072">MIPPGGKSGAHVGLLTLPVPGGGIGATLGRYHTPQGYAILVRMTGPTPTPVRGYTASKDQLLARLRRVEGQVRGIEKMVDEDRYCIDVLTQISAIQAALDKVALGLLDGHARHCMHEGAAEGRADEMATEMMAAVGRLMKRG</sequence>
<dbReference type="Pfam" id="PF02583">
    <property type="entry name" value="Trns_repr_metal"/>
    <property type="match status" value="1"/>
</dbReference>
<keyword evidence="4" id="KW-1185">Reference proteome</keyword>
<organism evidence="3 4">
    <name type="scientific">Micromonospora olivasterospora</name>
    <dbReference type="NCBI Taxonomy" id="1880"/>
    <lineage>
        <taxon>Bacteria</taxon>
        <taxon>Bacillati</taxon>
        <taxon>Actinomycetota</taxon>
        <taxon>Actinomycetes</taxon>
        <taxon>Micromonosporales</taxon>
        <taxon>Micromonosporaceae</taxon>
        <taxon>Micromonospora</taxon>
    </lineage>
</organism>
<accession>A0A562IAP9</accession>
<comment type="caution">
    <text evidence="3">The sequence shown here is derived from an EMBL/GenBank/DDBJ whole genome shotgun (WGS) entry which is preliminary data.</text>
</comment>
<dbReference type="EMBL" id="VLKE01000001">
    <property type="protein sequence ID" value="TWH68090.1"/>
    <property type="molecule type" value="Genomic_DNA"/>
</dbReference>
<evidence type="ECO:0000256" key="2">
    <source>
        <dbReference type="ARBA" id="ARBA00023008"/>
    </source>
</evidence>
<dbReference type="GO" id="GO:0045892">
    <property type="term" value="P:negative regulation of DNA-templated transcription"/>
    <property type="evidence" value="ECO:0007669"/>
    <property type="project" value="UniProtKB-ARBA"/>
</dbReference>
<keyword evidence="3" id="KW-0238">DNA-binding</keyword>
<evidence type="ECO:0000313" key="4">
    <source>
        <dbReference type="Proteomes" id="UP000319825"/>
    </source>
</evidence>
<reference evidence="3 4" key="1">
    <citation type="submission" date="2019-07" db="EMBL/GenBank/DDBJ databases">
        <title>R&amp;d 2014.</title>
        <authorList>
            <person name="Klenk H.-P."/>
        </authorList>
    </citation>
    <scope>NUCLEOTIDE SEQUENCE [LARGE SCALE GENOMIC DNA]</scope>
    <source>
        <strain evidence="3 4">DSM 43868</strain>
    </source>
</reference>
<keyword evidence="2" id="KW-0186">Copper</keyword>
<dbReference type="GO" id="GO:0046872">
    <property type="term" value="F:metal ion binding"/>
    <property type="evidence" value="ECO:0007669"/>
    <property type="project" value="InterPro"/>
</dbReference>